<dbReference type="EMBL" id="FRAI01000014">
    <property type="protein sequence ID" value="SHK06214.1"/>
    <property type="molecule type" value="Genomic_DNA"/>
</dbReference>
<gene>
    <name evidence="2" type="ORF">SAMN02745227_01422</name>
</gene>
<name>A0A1M6PE72_9FIRM</name>
<evidence type="ECO:0000313" key="3">
    <source>
        <dbReference type="Proteomes" id="UP000243547"/>
    </source>
</evidence>
<feature type="domain" description="YvlB/LiaX N-terminal" evidence="1">
    <location>
        <begin position="2"/>
        <end position="29"/>
    </location>
</feature>
<dbReference type="RefSeq" id="WP_072907467.1">
    <property type="nucleotide sequence ID" value="NZ_FRAI01000014.1"/>
</dbReference>
<keyword evidence="3" id="KW-1185">Reference proteome</keyword>
<reference evidence="3" key="1">
    <citation type="submission" date="2016-11" db="EMBL/GenBank/DDBJ databases">
        <authorList>
            <person name="Varghese N."/>
            <person name="Submissions S."/>
        </authorList>
    </citation>
    <scope>NUCLEOTIDE SEQUENCE [LARGE SCALE GENOMIC DNA]</scope>
    <source>
        <strain evidence="3">DSM 14826</strain>
    </source>
</reference>
<evidence type="ECO:0000259" key="1">
    <source>
        <dbReference type="Pfam" id="PF22746"/>
    </source>
</evidence>
<dbReference type="Pfam" id="PF22746">
    <property type="entry name" value="SHOCT-like_DUF2089-C"/>
    <property type="match status" value="1"/>
</dbReference>
<proteinExistence type="predicted"/>
<dbReference type="STRING" id="1120989.SAMN02745227_01422"/>
<accession>A0A1M6PE72</accession>
<dbReference type="InterPro" id="IPR053959">
    <property type="entry name" value="YvlB/LiaX_N"/>
</dbReference>
<evidence type="ECO:0000313" key="2">
    <source>
        <dbReference type="EMBL" id="SHK06214.1"/>
    </source>
</evidence>
<sequence>MEEKKLILSMLKEGKITVDEGKELLMALGEDYSGITDAGEIEEEQREKEQKGEEIKKRVKGWSLIDKLMAGLNLESVTGPTFIFTEEYSHKFTSQMVVVDIKTRNGHIKINTWDKEYAFIKVTKKVRRINSEEKAKDLANSYELLKLRENEITTEDYKNRNLSVDYEITLPRCVVVELATSSVNGKVILENLKISRGKVNTVNGKIITSNLLGEELEISGVNGVIEVEGELENLEVNTVNGRISVIDNGKNEGDVHLSTVNGSIAIKLPKGISGIYIKGSTVNGSVKVEHSELNINNIGGKILNKSLEATSPGDIKKRYNVSAVNGSLNVRELEN</sequence>
<organism evidence="2 3">
    <name type="scientific">Anaerobranca californiensis DSM 14826</name>
    <dbReference type="NCBI Taxonomy" id="1120989"/>
    <lineage>
        <taxon>Bacteria</taxon>
        <taxon>Bacillati</taxon>
        <taxon>Bacillota</taxon>
        <taxon>Clostridia</taxon>
        <taxon>Eubacteriales</taxon>
        <taxon>Proteinivoracaceae</taxon>
        <taxon>Anaerobranca</taxon>
    </lineage>
</organism>
<protein>
    <submittedName>
        <fullName evidence="2">DUF4097 and DUF4098 domain-containing protein YvlB</fullName>
    </submittedName>
</protein>
<dbReference type="Proteomes" id="UP000243547">
    <property type="component" value="Unassembled WGS sequence"/>
</dbReference>
<dbReference type="OrthoDB" id="9808584at2"/>
<dbReference type="AlphaFoldDB" id="A0A1M6PE72"/>